<dbReference type="InterPro" id="IPR001138">
    <property type="entry name" value="Zn2Cys6_DnaBD"/>
</dbReference>
<evidence type="ECO:0000256" key="1">
    <source>
        <dbReference type="ARBA" id="ARBA00022723"/>
    </source>
</evidence>
<dbReference type="SMART" id="SM00066">
    <property type="entry name" value="GAL4"/>
    <property type="match status" value="1"/>
</dbReference>
<dbReference type="SUPFAM" id="SSF57701">
    <property type="entry name" value="Zn2/Cys6 DNA-binding domain"/>
    <property type="match status" value="1"/>
</dbReference>
<dbReference type="EMBL" id="MU864966">
    <property type="protein sequence ID" value="KAK4462917.1"/>
    <property type="molecule type" value="Genomic_DNA"/>
</dbReference>
<dbReference type="AlphaFoldDB" id="A0AAV9HPU1"/>
<feature type="region of interest" description="Disordered" evidence="7">
    <location>
        <begin position="474"/>
        <end position="499"/>
    </location>
</feature>
<dbReference type="GO" id="GO:0006351">
    <property type="term" value="P:DNA-templated transcription"/>
    <property type="evidence" value="ECO:0007669"/>
    <property type="project" value="InterPro"/>
</dbReference>
<dbReference type="GO" id="GO:0000978">
    <property type="term" value="F:RNA polymerase II cis-regulatory region sequence-specific DNA binding"/>
    <property type="evidence" value="ECO:0007669"/>
    <property type="project" value="TreeGrafter"/>
</dbReference>
<feature type="region of interest" description="Disordered" evidence="7">
    <location>
        <begin position="43"/>
        <end position="99"/>
    </location>
</feature>
<keyword evidence="2" id="KW-0862">Zinc</keyword>
<evidence type="ECO:0000256" key="5">
    <source>
        <dbReference type="ARBA" id="ARBA00023163"/>
    </source>
</evidence>
<dbReference type="SMART" id="SM00906">
    <property type="entry name" value="Fungal_trans"/>
    <property type="match status" value="1"/>
</dbReference>
<dbReference type="GO" id="GO:0001228">
    <property type="term" value="F:DNA-binding transcription activator activity, RNA polymerase II-specific"/>
    <property type="evidence" value="ECO:0007669"/>
    <property type="project" value="TreeGrafter"/>
</dbReference>
<sequence length="749" mass="82479">KRRRRPAVSCILCRQRKIRCNREKPCNNCLRSKNAECVYRDAHKGPGSNGRSSDTTAPPSELSLNASSERGTVTSDSASTIGHNRLLRHDIPTTAPGAGPSSAISAIALTPAPNVETTTVGIAGTFHLHTENCQTGKPQAVTRSVSHKARLFGQSHWINGISLLRDMFDVLEPQMLDETSKLYNGLKRCKQLAKTIKQHRAPPWPCLPTSELPPKDVADELVECYLRTIEPIYRILHIPTFKNEYEALWSSTSAPDTSFVIQVKLVLAIGATTYDSTFSLRAQAVRWVYEGQTWLSAPEFKHRLGIQSIQSTILLLFARDATGIGEDLLWTSVGSLVRTAMYMGLHRDSAGLPPTMTLLAKETRRRLWNTILELAVQSSMACGGAPLIGLDDFDTEAPGNFDDDQLTNEGTATPAENPDRFTQATVSIALRKTFPQRLAIASFLNDIYSGGTYQETLRLDTELRAAYKTLTRTLHANNKPSAPRAGSAAEQTKNSSTPSDFQLRSLDLLMRRYFLSLHFPFFGASLTETSFTFSRKVAVEAALRLWRAAYPVPRIISATQAPSRDKYDDNGDDGSDKDLVVRLITNGSGMFRTVGVQAFIIITSELKAMIKEEDSLAGQSAVALRPDLLAVLEDAKSWTWDCISAGQTNIKGYLFVKMACAQVEGLMKGLPGDEVANMVISTAEKAEERCMRFFEEAVEGLKGMGTADVMGNEMLGGSMTTVTPEFVMGDWDYMVSFSHFLFSPPFSHC</sequence>
<keyword evidence="10" id="KW-1185">Reference proteome</keyword>
<evidence type="ECO:0000313" key="9">
    <source>
        <dbReference type="EMBL" id="KAK4462917.1"/>
    </source>
</evidence>
<reference evidence="9" key="1">
    <citation type="journal article" date="2023" name="Mol. Phylogenet. Evol.">
        <title>Genome-scale phylogeny and comparative genomics of the fungal order Sordariales.</title>
        <authorList>
            <person name="Hensen N."/>
            <person name="Bonometti L."/>
            <person name="Westerberg I."/>
            <person name="Brannstrom I.O."/>
            <person name="Guillou S."/>
            <person name="Cros-Aarteil S."/>
            <person name="Calhoun S."/>
            <person name="Haridas S."/>
            <person name="Kuo A."/>
            <person name="Mondo S."/>
            <person name="Pangilinan J."/>
            <person name="Riley R."/>
            <person name="LaButti K."/>
            <person name="Andreopoulos B."/>
            <person name="Lipzen A."/>
            <person name="Chen C."/>
            <person name="Yan M."/>
            <person name="Daum C."/>
            <person name="Ng V."/>
            <person name="Clum A."/>
            <person name="Steindorff A."/>
            <person name="Ohm R.A."/>
            <person name="Martin F."/>
            <person name="Silar P."/>
            <person name="Natvig D.O."/>
            <person name="Lalanne C."/>
            <person name="Gautier V."/>
            <person name="Ament-Velasquez S.L."/>
            <person name="Kruys A."/>
            <person name="Hutchinson M.I."/>
            <person name="Powell A.J."/>
            <person name="Barry K."/>
            <person name="Miller A.N."/>
            <person name="Grigoriev I.V."/>
            <person name="Debuchy R."/>
            <person name="Gladieux P."/>
            <person name="Hiltunen Thoren M."/>
            <person name="Johannesson H."/>
        </authorList>
    </citation>
    <scope>NUCLEOTIDE SEQUENCE</scope>
    <source>
        <strain evidence="9">PSN324</strain>
    </source>
</reference>
<dbReference type="InterPro" id="IPR036864">
    <property type="entry name" value="Zn2-C6_fun-type_DNA-bd_sf"/>
</dbReference>
<keyword evidence="3" id="KW-0805">Transcription regulation</keyword>
<dbReference type="Pfam" id="PF04082">
    <property type="entry name" value="Fungal_trans"/>
    <property type="match status" value="1"/>
</dbReference>
<dbReference type="PANTHER" id="PTHR31944">
    <property type="entry name" value="HEME-RESPONSIVE ZINC FINGER TRANSCRIPTION FACTOR HAP1"/>
    <property type="match status" value="1"/>
</dbReference>
<evidence type="ECO:0000256" key="4">
    <source>
        <dbReference type="ARBA" id="ARBA00023125"/>
    </source>
</evidence>
<feature type="domain" description="Zn(2)-C6 fungal-type" evidence="8">
    <location>
        <begin position="9"/>
        <end position="39"/>
    </location>
</feature>
<gene>
    <name evidence="9" type="ORF">QBC42DRAFT_325978</name>
</gene>
<dbReference type="GO" id="GO:0008270">
    <property type="term" value="F:zinc ion binding"/>
    <property type="evidence" value="ECO:0007669"/>
    <property type="project" value="InterPro"/>
</dbReference>
<proteinExistence type="predicted"/>
<dbReference type="Pfam" id="PF00172">
    <property type="entry name" value="Zn_clus"/>
    <property type="match status" value="1"/>
</dbReference>
<feature type="compositionally biased region" description="Polar residues" evidence="7">
    <location>
        <begin position="489"/>
        <end position="499"/>
    </location>
</feature>
<feature type="region of interest" description="Disordered" evidence="7">
    <location>
        <begin position="398"/>
        <end position="418"/>
    </location>
</feature>
<evidence type="ECO:0000256" key="2">
    <source>
        <dbReference type="ARBA" id="ARBA00022833"/>
    </source>
</evidence>
<accession>A0AAV9HPU1</accession>
<evidence type="ECO:0000256" key="3">
    <source>
        <dbReference type="ARBA" id="ARBA00023015"/>
    </source>
</evidence>
<evidence type="ECO:0000313" key="10">
    <source>
        <dbReference type="Proteomes" id="UP001321749"/>
    </source>
</evidence>
<reference evidence="9" key="2">
    <citation type="submission" date="2023-06" db="EMBL/GenBank/DDBJ databases">
        <authorList>
            <consortium name="Lawrence Berkeley National Laboratory"/>
            <person name="Mondo S.J."/>
            <person name="Hensen N."/>
            <person name="Bonometti L."/>
            <person name="Westerberg I."/>
            <person name="Brannstrom I.O."/>
            <person name="Guillou S."/>
            <person name="Cros-Aarteil S."/>
            <person name="Calhoun S."/>
            <person name="Haridas S."/>
            <person name="Kuo A."/>
            <person name="Pangilinan J."/>
            <person name="Riley R."/>
            <person name="Labutti K."/>
            <person name="Andreopoulos B."/>
            <person name="Lipzen A."/>
            <person name="Chen C."/>
            <person name="Yanf M."/>
            <person name="Daum C."/>
            <person name="Ng V."/>
            <person name="Clum A."/>
            <person name="Steindorff A."/>
            <person name="Ohm R."/>
            <person name="Martin F."/>
            <person name="Silar P."/>
            <person name="Natvig D."/>
            <person name="Lalanne C."/>
            <person name="Gautier V."/>
            <person name="Ament-Velasquez S.L."/>
            <person name="Kruys A."/>
            <person name="Hutchinson M.I."/>
            <person name="Powell A.J."/>
            <person name="Barry K."/>
            <person name="Miller A.N."/>
            <person name="Grigoriev I.V."/>
            <person name="Debuchy R."/>
            <person name="Gladieux P."/>
            <person name="Thoren M.H."/>
            <person name="Johannesson H."/>
        </authorList>
    </citation>
    <scope>NUCLEOTIDE SEQUENCE</scope>
    <source>
        <strain evidence="9">PSN324</strain>
    </source>
</reference>
<dbReference type="GO" id="GO:0005634">
    <property type="term" value="C:nucleus"/>
    <property type="evidence" value="ECO:0007669"/>
    <property type="project" value="TreeGrafter"/>
</dbReference>
<organism evidence="9 10">
    <name type="scientific">Cladorrhinum samala</name>
    <dbReference type="NCBI Taxonomy" id="585594"/>
    <lineage>
        <taxon>Eukaryota</taxon>
        <taxon>Fungi</taxon>
        <taxon>Dikarya</taxon>
        <taxon>Ascomycota</taxon>
        <taxon>Pezizomycotina</taxon>
        <taxon>Sordariomycetes</taxon>
        <taxon>Sordariomycetidae</taxon>
        <taxon>Sordariales</taxon>
        <taxon>Podosporaceae</taxon>
        <taxon>Cladorrhinum</taxon>
    </lineage>
</organism>
<dbReference type="CDD" id="cd00067">
    <property type="entry name" value="GAL4"/>
    <property type="match status" value="1"/>
</dbReference>
<evidence type="ECO:0000256" key="6">
    <source>
        <dbReference type="ARBA" id="ARBA00023242"/>
    </source>
</evidence>
<feature type="compositionally biased region" description="Polar residues" evidence="7">
    <location>
        <begin position="49"/>
        <end position="82"/>
    </location>
</feature>
<evidence type="ECO:0000259" key="8">
    <source>
        <dbReference type="PROSITE" id="PS50048"/>
    </source>
</evidence>
<dbReference type="PROSITE" id="PS50048">
    <property type="entry name" value="ZN2_CY6_FUNGAL_2"/>
    <property type="match status" value="1"/>
</dbReference>
<keyword evidence="4" id="KW-0238">DNA-binding</keyword>
<keyword evidence="6" id="KW-0539">Nucleus</keyword>
<dbReference type="InterPro" id="IPR051430">
    <property type="entry name" value="Fungal_TF_Env_Response"/>
</dbReference>
<keyword evidence="1" id="KW-0479">Metal-binding</keyword>
<keyword evidence="5" id="KW-0804">Transcription</keyword>
<feature type="non-terminal residue" evidence="9">
    <location>
        <position position="1"/>
    </location>
</feature>
<comment type="caution">
    <text evidence="9">The sequence shown here is derived from an EMBL/GenBank/DDBJ whole genome shotgun (WGS) entry which is preliminary data.</text>
</comment>
<dbReference type="PANTHER" id="PTHR31944:SF131">
    <property type="entry name" value="HEME-RESPONSIVE ZINC FINGER TRANSCRIPTION FACTOR HAP1"/>
    <property type="match status" value="1"/>
</dbReference>
<dbReference type="CDD" id="cd12148">
    <property type="entry name" value="fungal_TF_MHR"/>
    <property type="match status" value="1"/>
</dbReference>
<dbReference type="Proteomes" id="UP001321749">
    <property type="component" value="Unassembled WGS sequence"/>
</dbReference>
<evidence type="ECO:0000256" key="7">
    <source>
        <dbReference type="SAM" id="MobiDB-lite"/>
    </source>
</evidence>
<dbReference type="Gene3D" id="4.10.240.10">
    <property type="entry name" value="Zn(2)-C6 fungal-type DNA-binding domain"/>
    <property type="match status" value="1"/>
</dbReference>
<dbReference type="InterPro" id="IPR007219">
    <property type="entry name" value="XnlR_reg_dom"/>
</dbReference>
<protein>
    <recommendedName>
        <fullName evidence="8">Zn(2)-C6 fungal-type domain-containing protein</fullName>
    </recommendedName>
</protein>
<name>A0AAV9HPU1_9PEZI</name>
<dbReference type="PROSITE" id="PS00463">
    <property type="entry name" value="ZN2_CY6_FUNGAL_1"/>
    <property type="match status" value="1"/>
</dbReference>